<comment type="caution">
    <text evidence="2">The sequence shown here is derived from an EMBL/GenBank/DDBJ whole genome shotgun (WGS) entry which is preliminary data.</text>
</comment>
<protein>
    <recommendedName>
        <fullName evidence="4">DUF982 domain-containing protein</fullName>
    </recommendedName>
</protein>
<organism evidence="2 3">
    <name type="scientific">Phyllobacterium myrsinacearum</name>
    <dbReference type="NCBI Taxonomy" id="28101"/>
    <lineage>
        <taxon>Bacteria</taxon>
        <taxon>Pseudomonadati</taxon>
        <taxon>Pseudomonadota</taxon>
        <taxon>Alphaproteobacteria</taxon>
        <taxon>Hyphomicrobiales</taxon>
        <taxon>Phyllobacteriaceae</taxon>
        <taxon>Phyllobacterium</taxon>
    </lineage>
</organism>
<dbReference type="AlphaFoldDB" id="A0A839EG63"/>
<dbReference type="InterPro" id="IPR010385">
    <property type="entry name" value="DUF982"/>
</dbReference>
<feature type="region of interest" description="Disordered" evidence="1">
    <location>
        <begin position="85"/>
        <end position="105"/>
    </location>
</feature>
<evidence type="ECO:0000313" key="3">
    <source>
        <dbReference type="Proteomes" id="UP000549052"/>
    </source>
</evidence>
<dbReference type="EMBL" id="JACGXN010000001">
    <property type="protein sequence ID" value="MBA8876456.1"/>
    <property type="molecule type" value="Genomic_DNA"/>
</dbReference>
<dbReference type="Gene3D" id="6.10.250.730">
    <property type="match status" value="1"/>
</dbReference>
<dbReference type="Proteomes" id="UP000549052">
    <property type="component" value="Unassembled WGS sequence"/>
</dbReference>
<name>A0A839EG63_9HYPH</name>
<reference evidence="2 3" key="1">
    <citation type="submission" date="2020-07" db="EMBL/GenBank/DDBJ databases">
        <title>Genomic Encyclopedia of Type Strains, Phase IV (KMG-V): Genome sequencing to study the core and pangenomes of soil and plant-associated prokaryotes.</title>
        <authorList>
            <person name="Whitman W."/>
        </authorList>
    </citation>
    <scope>NUCLEOTIDE SEQUENCE [LARGE SCALE GENOMIC DNA]</scope>
    <source>
        <strain evidence="2 3">AN3</strain>
    </source>
</reference>
<accession>A0A839EG63</accession>
<keyword evidence="3" id="KW-1185">Reference proteome</keyword>
<evidence type="ECO:0000256" key="1">
    <source>
        <dbReference type="SAM" id="MobiDB-lite"/>
    </source>
</evidence>
<evidence type="ECO:0008006" key="4">
    <source>
        <dbReference type="Google" id="ProtNLM"/>
    </source>
</evidence>
<dbReference type="RefSeq" id="WP_182547257.1">
    <property type="nucleotide sequence ID" value="NZ_JACGXN010000001.1"/>
</dbReference>
<proteinExistence type="predicted"/>
<evidence type="ECO:0000313" key="2">
    <source>
        <dbReference type="EMBL" id="MBA8876456.1"/>
    </source>
</evidence>
<sequence length="105" mass="11486">MDINSFTHVTIKSPRTGRMLMVRNVRDALTVLTQFWSRRQGEKHAHACQACRDALDKTGSVEEARASFVEASREAGIYVTERTGSLMGTAPSVPADVPEKPADAP</sequence>
<gene>
    <name evidence="2" type="ORF">FHW16_000138</name>
</gene>
<dbReference type="Pfam" id="PF06169">
    <property type="entry name" value="DUF982"/>
    <property type="match status" value="1"/>
</dbReference>